<feature type="region of interest" description="Disordered" evidence="3">
    <location>
        <begin position="1"/>
        <end position="29"/>
    </location>
</feature>
<reference evidence="4 5" key="1">
    <citation type="submission" date="2017-10" db="EMBL/GenBank/DDBJ databases">
        <title>Comparative genomics in systemic dimorphic fungi from Ajellomycetaceae.</title>
        <authorList>
            <person name="Munoz J.F."/>
            <person name="Mcewen J.G."/>
            <person name="Clay O.K."/>
            <person name="Cuomo C.A."/>
        </authorList>
    </citation>
    <scope>NUCLEOTIDE SEQUENCE [LARGE SCALE GENOMIC DNA]</scope>
    <source>
        <strain evidence="4 5">UAMH4076</strain>
    </source>
</reference>
<dbReference type="GO" id="GO:0051082">
    <property type="term" value="F:unfolded protein binding"/>
    <property type="evidence" value="ECO:0007669"/>
    <property type="project" value="TreeGrafter"/>
</dbReference>
<evidence type="ECO:0000313" key="4">
    <source>
        <dbReference type="EMBL" id="PGH34797.1"/>
    </source>
</evidence>
<feature type="region of interest" description="Disordered" evidence="3">
    <location>
        <begin position="97"/>
        <end position="182"/>
    </location>
</feature>
<gene>
    <name evidence="4" type="ORF">GX50_02357</name>
</gene>
<dbReference type="PANTHER" id="PTHR31996:SF2">
    <property type="entry name" value="COILED-COIL DOMAIN-CONTAINING PROTEIN 115"/>
    <property type="match status" value="1"/>
</dbReference>
<dbReference type="AlphaFoldDB" id="A0A2B7ZPT4"/>
<accession>A0A2B7ZPT4</accession>
<proteinExistence type="predicted"/>
<dbReference type="STRING" id="73230.A0A2B7ZPT4"/>
<evidence type="ECO:0000256" key="1">
    <source>
        <dbReference type="ARBA" id="ARBA00093634"/>
    </source>
</evidence>
<dbReference type="EMBL" id="PDND01000033">
    <property type="protein sequence ID" value="PGH34797.1"/>
    <property type="molecule type" value="Genomic_DNA"/>
</dbReference>
<feature type="coiled-coil region" evidence="2">
    <location>
        <begin position="212"/>
        <end position="239"/>
    </location>
</feature>
<feature type="compositionally biased region" description="Low complexity" evidence="3">
    <location>
        <begin position="150"/>
        <end position="180"/>
    </location>
</feature>
<dbReference type="PANTHER" id="PTHR31996">
    <property type="entry name" value="COILED-COIL DOMAIN-CONTAINING PROTEIN 115"/>
    <property type="match status" value="1"/>
</dbReference>
<feature type="compositionally biased region" description="Polar residues" evidence="3">
    <location>
        <begin position="97"/>
        <end position="121"/>
    </location>
</feature>
<evidence type="ECO:0000256" key="2">
    <source>
        <dbReference type="SAM" id="Coils"/>
    </source>
</evidence>
<feature type="compositionally biased region" description="Pro residues" evidence="3">
    <location>
        <begin position="1"/>
        <end position="10"/>
    </location>
</feature>
<dbReference type="Proteomes" id="UP000226031">
    <property type="component" value="Unassembled WGS sequence"/>
</dbReference>
<evidence type="ECO:0000256" key="3">
    <source>
        <dbReference type="SAM" id="MobiDB-lite"/>
    </source>
</evidence>
<keyword evidence="5" id="KW-1185">Reference proteome</keyword>
<sequence>MGHLPTPPTTPAVRADSSELPSPDKSRAELSQELDSVLERYLFLLDQQQRLHEDIGREFSSGFFSLARANNACPPGRRYGEDYYDERMKAIMKLSISSPSTIPAQDKPTMTNSNQKKSNPSFAIENIFLSPSNTTETKDDTEDGNDETDSNTSSSSRSSGPNEPDSSMESKKSSTSQKTSNPINWFGILVPPALRSAQQSFCAAIEGPIPALAGVISEMREVEREVEALKALLAAATVGK</sequence>
<protein>
    <recommendedName>
        <fullName evidence="1">Vacuolar ATPase assembly protein VMA22</fullName>
    </recommendedName>
</protein>
<evidence type="ECO:0000313" key="5">
    <source>
        <dbReference type="Proteomes" id="UP000226031"/>
    </source>
</evidence>
<dbReference type="VEuPathDB" id="FungiDB:EMCG_04772"/>
<comment type="caution">
    <text evidence="4">The sequence shown here is derived from an EMBL/GenBank/DDBJ whole genome shotgun (WGS) entry which is preliminary data.</text>
</comment>
<dbReference type="InterPro" id="IPR040357">
    <property type="entry name" value="Vma22/CCDC115"/>
</dbReference>
<feature type="compositionally biased region" description="Acidic residues" evidence="3">
    <location>
        <begin position="139"/>
        <end position="149"/>
    </location>
</feature>
<dbReference type="GO" id="GO:0070072">
    <property type="term" value="P:vacuolar proton-transporting V-type ATPase complex assembly"/>
    <property type="evidence" value="ECO:0007669"/>
    <property type="project" value="InterPro"/>
</dbReference>
<dbReference type="Pfam" id="PF21730">
    <property type="entry name" value="Vma22_CCDC115"/>
    <property type="match status" value="1"/>
</dbReference>
<name>A0A2B7ZPT4_9EURO</name>
<keyword evidence="2" id="KW-0175">Coiled coil</keyword>
<organism evidence="4 5">
    <name type="scientific">[Emmonsia] crescens</name>
    <dbReference type="NCBI Taxonomy" id="73230"/>
    <lineage>
        <taxon>Eukaryota</taxon>
        <taxon>Fungi</taxon>
        <taxon>Dikarya</taxon>
        <taxon>Ascomycota</taxon>
        <taxon>Pezizomycotina</taxon>
        <taxon>Eurotiomycetes</taxon>
        <taxon>Eurotiomycetidae</taxon>
        <taxon>Onygenales</taxon>
        <taxon>Ajellomycetaceae</taxon>
        <taxon>Emergomyces</taxon>
    </lineage>
</organism>
<dbReference type="GO" id="GO:1990871">
    <property type="term" value="C:Vma12-Vma22 assembly complex"/>
    <property type="evidence" value="ECO:0007669"/>
    <property type="project" value="TreeGrafter"/>
</dbReference>